<dbReference type="SMART" id="SM00479">
    <property type="entry name" value="EXOIII"/>
    <property type="match status" value="1"/>
</dbReference>
<evidence type="ECO:0000256" key="3">
    <source>
        <dbReference type="ARBA" id="ARBA00022839"/>
    </source>
</evidence>
<dbReference type="Pfam" id="PF00929">
    <property type="entry name" value="RNase_T"/>
    <property type="match status" value="1"/>
</dbReference>
<dbReference type="NCBIfam" id="TIGR00573">
    <property type="entry name" value="dnaq"/>
    <property type="match status" value="1"/>
</dbReference>
<protein>
    <submittedName>
        <fullName evidence="6">PolC-type DNA polymerase III</fullName>
    </submittedName>
</protein>
<evidence type="ECO:0000256" key="4">
    <source>
        <dbReference type="SAM" id="MobiDB-lite"/>
    </source>
</evidence>
<gene>
    <name evidence="6" type="ORF">ACFFTR_50185</name>
</gene>
<name>A0ABV5MQZ9_9ACTN</name>
<dbReference type="RefSeq" id="WP_246656383.1">
    <property type="nucleotide sequence ID" value="NZ_CP061913.1"/>
</dbReference>
<keyword evidence="1" id="KW-0540">Nuclease</keyword>
<dbReference type="Gene3D" id="3.30.420.10">
    <property type="entry name" value="Ribonuclease H-like superfamily/Ribonuclease H"/>
    <property type="match status" value="1"/>
</dbReference>
<accession>A0ABV5MQZ9</accession>
<dbReference type="CDD" id="cd06127">
    <property type="entry name" value="DEDDh"/>
    <property type="match status" value="1"/>
</dbReference>
<dbReference type="InterPro" id="IPR006054">
    <property type="entry name" value="DnaQ"/>
</dbReference>
<dbReference type="SUPFAM" id="SSF53098">
    <property type="entry name" value="Ribonuclease H-like"/>
    <property type="match status" value="1"/>
</dbReference>
<sequence>MRMHRRVPLPAPDPATPWRAAEFCVVDLETTGLDLRRDEVVSFGAVVVRHGRIPCGETLYRPVRPGRAISVAAMTVHGLRAADLEGAPPLGDVLGDLVERLTGRVLVAHAAWVERAFLDRALRPRGRRLHPMLIDTAALLRAAGLAERDTGREPHLESAARRLGLPVHTPHHALGDAFTTAQLLLALATRLERSSPRQRARPLTAGQLVAVSRHHGH</sequence>
<proteinExistence type="predicted"/>
<keyword evidence="2" id="KW-0378">Hydrolase</keyword>
<evidence type="ECO:0000313" key="6">
    <source>
        <dbReference type="EMBL" id="MFB9451284.1"/>
    </source>
</evidence>
<feature type="domain" description="Exonuclease" evidence="5">
    <location>
        <begin position="22"/>
        <end position="193"/>
    </location>
</feature>
<dbReference type="InterPro" id="IPR013520">
    <property type="entry name" value="Ribonucl_H"/>
</dbReference>
<reference evidence="6 7" key="1">
    <citation type="submission" date="2024-09" db="EMBL/GenBank/DDBJ databases">
        <authorList>
            <person name="Sun Q."/>
            <person name="Mori K."/>
        </authorList>
    </citation>
    <scope>NUCLEOTIDE SEQUENCE [LARGE SCALE GENOMIC DNA]</scope>
    <source>
        <strain evidence="6 7">JCM 3307</strain>
    </source>
</reference>
<keyword evidence="7" id="KW-1185">Reference proteome</keyword>
<comment type="caution">
    <text evidence="6">The sequence shown here is derived from an EMBL/GenBank/DDBJ whole genome shotgun (WGS) entry which is preliminary data.</text>
</comment>
<evidence type="ECO:0000313" key="7">
    <source>
        <dbReference type="Proteomes" id="UP001589608"/>
    </source>
</evidence>
<evidence type="ECO:0000259" key="5">
    <source>
        <dbReference type="SMART" id="SM00479"/>
    </source>
</evidence>
<dbReference type="InterPro" id="IPR012337">
    <property type="entry name" value="RNaseH-like_sf"/>
</dbReference>
<dbReference type="PANTHER" id="PTHR30231">
    <property type="entry name" value="DNA POLYMERASE III SUBUNIT EPSILON"/>
    <property type="match status" value="1"/>
</dbReference>
<dbReference type="InterPro" id="IPR036397">
    <property type="entry name" value="RNaseH_sf"/>
</dbReference>
<dbReference type="EMBL" id="JBHMCA010000089">
    <property type="protein sequence ID" value="MFB9451284.1"/>
    <property type="molecule type" value="Genomic_DNA"/>
</dbReference>
<feature type="region of interest" description="Disordered" evidence="4">
    <location>
        <begin position="195"/>
        <end position="217"/>
    </location>
</feature>
<dbReference type="PANTHER" id="PTHR30231:SF4">
    <property type="entry name" value="PROTEIN NEN2"/>
    <property type="match status" value="1"/>
</dbReference>
<evidence type="ECO:0000256" key="2">
    <source>
        <dbReference type="ARBA" id="ARBA00022801"/>
    </source>
</evidence>
<keyword evidence="3" id="KW-0269">Exonuclease</keyword>
<evidence type="ECO:0000256" key="1">
    <source>
        <dbReference type="ARBA" id="ARBA00022722"/>
    </source>
</evidence>
<organism evidence="6 7">
    <name type="scientific">Dactylosporangium vinaceum</name>
    <dbReference type="NCBI Taxonomy" id="53362"/>
    <lineage>
        <taxon>Bacteria</taxon>
        <taxon>Bacillati</taxon>
        <taxon>Actinomycetota</taxon>
        <taxon>Actinomycetes</taxon>
        <taxon>Micromonosporales</taxon>
        <taxon>Micromonosporaceae</taxon>
        <taxon>Dactylosporangium</taxon>
    </lineage>
</organism>
<dbReference type="Proteomes" id="UP001589608">
    <property type="component" value="Unassembled WGS sequence"/>
</dbReference>